<name>A0A7R9A5I7_9CRUS</name>
<evidence type="ECO:0000259" key="5">
    <source>
        <dbReference type="Pfam" id="PF13632"/>
    </source>
</evidence>
<evidence type="ECO:0000256" key="2">
    <source>
        <dbReference type="ARBA" id="ARBA00022676"/>
    </source>
</evidence>
<proteinExistence type="inferred from homology"/>
<evidence type="ECO:0000256" key="4">
    <source>
        <dbReference type="SAM" id="Phobius"/>
    </source>
</evidence>
<feature type="transmembrane region" description="Helical" evidence="4">
    <location>
        <begin position="451"/>
        <end position="479"/>
    </location>
</feature>
<dbReference type="GO" id="GO:0005737">
    <property type="term" value="C:cytoplasm"/>
    <property type="evidence" value="ECO:0007669"/>
    <property type="project" value="TreeGrafter"/>
</dbReference>
<dbReference type="EMBL" id="CAJPEV010001338">
    <property type="protein sequence ID" value="CAG0892115.1"/>
    <property type="molecule type" value="Genomic_DNA"/>
</dbReference>
<dbReference type="GO" id="GO:0019187">
    <property type="term" value="F:beta-1,4-mannosyltransferase activity"/>
    <property type="evidence" value="ECO:0007669"/>
    <property type="project" value="InterPro"/>
</dbReference>
<dbReference type="InterPro" id="IPR029044">
    <property type="entry name" value="Nucleotide-diphossugar_trans"/>
</dbReference>
<evidence type="ECO:0000256" key="3">
    <source>
        <dbReference type="ARBA" id="ARBA00022679"/>
    </source>
</evidence>
<dbReference type="SUPFAM" id="SSF53448">
    <property type="entry name" value="Nucleotide-diphospho-sugar transferases"/>
    <property type="match status" value="1"/>
</dbReference>
<dbReference type="InterPro" id="IPR001173">
    <property type="entry name" value="Glyco_trans_2-like"/>
</dbReference>
<feature type="domain" description="Glycosyltransferase 2-like" evidence="5">
    <location>
        <begin position="226"/>
        <end position="424"/>
    </location>
</feature>
<keyword evidence="3" id="KW-0808">Transferase</keyword>
<evidence type="ECO:0000313" key="6">
    <source>
        <dbReference type="EMBL" id="CAD7247103.1"/>
    </source>
</evidence>
<dbReference type="AlphaFoldDB" id="A0A7R9A5I7"/>
<feature type="transmembrane region" description="Helical" evidence="4">
    <location>
        <begin position="57"/>
        <end position="74"/>
    </location>
</feature>
<protein>
    <recommendedName>
        <fullName evidence="5">Glycosyltransferase 2-like domain-containing protein</fullName>
    </recommendedName>
</protein>
<keyword evidence="2" id="KW-0328">Glycosyltransferase</keyword>
<feature type="transmembrane region" description="Helical" evidence="4">
    <location>
        <begin position="94"/>
        <end position="118"/>
    </location>
</feature>
<dbReference type="PANTHER" id="PTHR16779">
    <property type="entry name" value="BETA-1,4-MANNOSYLTRANSFERASE EGH"/>
    <property type="match status" value="1"/>
</dbReference>
<dbReference type="InterPro" id="IPR027389">
    <property type="entry name" value="B_mannosylTrfase_Bre-3/Egh"/>
</dbReference>
<feature type="transmembrane region" description="Helical" evidence="4">
    <location>
        <begin position="418"/>
        <end position="439"/>
    </location>
</feature>
<comment type="similarity">
    <text evidence="1">Belongs to the glycosyltransferase 2 family.</text>
</comment>
<evidence type="ECO:0000256" key="1">
    <source>
        <dbReference type="ARBA" id="ARBA00006739"/>
    </source>
</evidence>
<feature type="transmembrane region" description="Helical" evidence="4">
    <location>
        <begin position="387"/>
        <end position="412"/>
    </location>
</feature>
<organism evidence="6">
    <name type="scientific">Darwinula stevensoni</name>
    <dbReference type="NCBI Taxonomy" id="69355"/>
    <lineage>
        <taxon>Eukaryota</taxon>
        <taxon>Metazoa</taxon>
        <taxon>Ecdysozoa</taxon>
        <taxon>Arthropoda</taxon>
        <taxon>Crustacea</taxon>
        <taxon>Oligostraca</taxon>
        <taxon>Ostracoda</taxon>
        <taxon>Podocopa</taxon>
        <taxon>Podocopida</taxon>
        <taxon>Darwinulocopina</taxon>
        <taxon>Darwinuloidea</taxon>
        <taxon>Darwinulidae</taxon>
        <taxon>Darwinula</taxon>
    </lineage>
</organism>
<dbReference type="Pfam" id="PF13632">
    <property type="entry name" value="Glyco_trans_2_3"/>
    <property type="match status" value="1"/>
</dbReference>
<dbReference type="Gene3D" id="3.90.550.10">
    <property type="entry name" value="Spore Coat Polysaccharide Biosynthesis Protein SpsA, Chain A"/>
    <property type="match status" value="1"/>
</dbReference>
<accession>A0A7R9A5I7</accession>
<dbReference type="FunFam" id="3.90.550.10:FF:000175">
    <property type="entry name" value="Beta-1,4-mannosyltransferase bre-3"/>
    <property type="match status" value="1"/>
</dbReference>
<keyword evidence="4" id="KW-1133">Transmembrane helix</keyword>
<dbReference type="PANTHER" id="PTHR16779:SF1">
    <property type="entry name" value="BETA-1,4-MANNOSYLTRANSFERASE EGH"/>
    <property type="match status" value="1"/>
</dbReference>
<evidence type="ECO:0000313" key="7">
    <source>
        <dbReference type="Proteomes" id="UP000677054"/>
    </source>
</evidence>
<keyword evidence="4" id="KW-0472">Membrane</keyword>
<keyword evidence="7" id="KW-1185">Reference proteome</keyword>
<reference evidence="6" key="1">
    <citation type="submission" date="2020-11" db="EMBL/GenBank/DDBJ databases">
        <authorList>
            <person name="Tran Van P."/>
        </authorList>
    </citation>
    <scope>NUCLEOTIDE SEQUENCE</scope>
</reference>
<dbReference type="EMBL" id="LR900855">
    <property type="protein sequence ID" value="CAD7247103.1"/>
    <property type="molecule type" value="Genomic_DNA"/>
</dbReference>
<dbReference type="Proteomes" id="UP000677054">
    <property type="component" value="Unassembled WGS sequence"/>
</dbReference>
<gene>
    <name evidence="6" type="ORF">DSTB1V02_LOCUS6941</name>
</gene>
<keyword evidence="4" id="KW-0812">Transmembrane</keyword>
<sequence length="532" mass="61052">MPFPSFINVLSGAWKKIISKVLHFLLCHPLRRLPESSFWCGCEEAAASYLKHTLHSLLMFFYIFIIQVLTVIIVEDDMKLDPFDEYGSLWTVLLYFIRFTPLLALPQCLFNFFGLTLYNAFPTKVKLTYSPLQSPFVAIRIVTRGDYPDLVRQNALRNLRTCKDVGMENFVIEVITDKPIGLPLMPHMKEVVVPSSYESRTGAKFKARALQYCLEDGVNQLKDDDWIVHLDEETVVTANAMRGILNFIHEGRAQFGQGLITYANEVVVNWLTTLADTFRVADDMGKIRFQFRAFEKPLFGWKGSFVVTQVKAERDVSYDNGLNGSIAEDAYFGMKASQQGYKFGFIDGELWEKSPFTLWDFLQQRKRWMQGIYLVAHCPLISIKTKIFMCISIYSWLAVPLITVSGLLFAYFPVPCPVIINCALSFCMAVSSYMYVFGIMKSMNRMGICRLIIFLLLVPLIITFNCIIENLAVIWGYFGNKYNFYVVKKEALNLVLGGPEEIFILWLINAILLKLIKEFPVIVVTETEMQIY</sequence>
<dbReference type="OrthoDB" id="3971593at2759"/>